<name>A0A243RXS2_9ACTN</name>
<comment type="caution">
    <text evidence="1">The sequence shown here is derived from an EMBL/GenBank/DDBJ whole genome shotgun (WGS) entry which is preliminary data.</text>
</comment>
<sequence>MFIAFATTIVTANEEYLLDEGPEEQISRAVQRLEHFAKTTPLTAVHGMVIDLAGFGEAPVHFTSRDNKYLLISEVAAQLGMPVWQADEWARLQYGYAVRDQREHDEERGDGRLGYECMRDYLDLHFSFVQDNPEAKPDAGGRRWSAYGDWLISNDRLPLLLSCSPWGQEYMNNTMDAFAHGMRKVWGDKLKGLTAYHADGTPAPGVELFHSDLTEEEALKKARRGPSGILSPDS</sequence>
<gene>
    <name evidence="1" type="ORF">CA984_03755</name>
</gene>
<dbReference type="RefSeq" id="WP_086568108.1">
    <property type="nucleotide sequence ID" value="NZ_NGFP01000009.1"/>
</dbReference>
<accession>A0A243RXS2</accession>
<keyword evidence="2" id="KW-1185">Reference proteome</keyword>
<dbReference type="EMBL" id="NGFP01000009">
    <property type="protein sequence ID" value="OUC99333.1"/>
    <property type="molecule type" value="Genomic_DNA"/>
</dbReference>
<dbReference type="AlphaFoldDB" id="A0A243RXS2"/>
<protein>
    <submittedName>
        <fullName evidence="1">Uncharacterized protein</fullName>
    </submittedName>
</protein>
<evidence type="ECO:0000313" key="2">
    <source>
        <dbReference type="Proteomes" id="UP000194761"/>
    </source>
</evidence>
<proteinExistence type="predicted"/>
<evidence type="ECO:0000313" key="1">
    <source>
        <dbReference type="EMBL" id="OUC99333.1"/>
    </source>
</evidence>
<organism evidence="1 2">
    <name type="scientific">Streptosporangium minutum</name>
    <dbReference type="NCBI Taxonomy" id="569862"/>
    <lineage>
        <taxon>Bacteria</taxon>
        <taxon>Bacillati</taxon>
        <taxon>Actinomycetota</taxon>
        <taxon>Actinomycetes</taxon>
        <taxon>Streptosporangiales</taxon>
        <taxon>Streptosporangiaceae</taxon>
        <taxon>Streptosporangium</taxon>
    </lineage>
</organism>
<reference evidence="1 2" key="1">
    <citation type="submission" date="2017-05" db="EMBL/GenBank/DDBJ databases">
        <title>Biotechnological potential of actinobacteria isolated from South African environments.</title>
        <authorList>
            <person name="Le Roes-Hill M."/>
            <person name="Prins A."/>
            <person name="Durrell K.A."/>
        </authorList>
    </citation>
    <scope>NUCLEOTIDE SEQUENCE [LARGE SCALE GENOMIC DNA]</scope>
    <source>
        <strain evidence="1">M26</strain>
    </source>
</reference>
<dbReference type="Proteomes" id="UP000194761">
    <property type="component" value="Unassembled WGS sequence"/>
</dbReference>